<feature type="compositionally biased region" description="Basic and acidic residues" evidence="1">
    <location>
        <begin position="267"/>
        <end position="279"/>
    </location>
</feature>
<dbReference type="InterPro" id="IPR018624">
    <property type="entry name" value="Sec66"/>
</dbReference>
<evidence type="ECO:0000256" key="1">
    <source>
        <dbReference type="SAM" id="MobiDB-lite"/>
    </source>
</evidence>
<keyword evidence="2" id="KW-0472">Membrane</keyword>
<reference evidence="3" key="1">
    <citation type="submission" date="2021-01" db="EMBL/GenBank/DDBJ databases">
        <authorList>
            <person name="Corre E."/>
            <person name="Pelletier E."/>
            <person name="Niang G."/>
            <person name="Scheremetjew M."/>
            <person name="Finn R."/>
            <person name="Kale V."/>
            <person name="Holt S."/>
            <person name="Cochrane G."/>
            <person name="Meng A."/>
            <person name="Brown T."/>
            <person name="Cohen L."/>
        </authorList>
    </citation>
    <scope>NUCLEOTIDE SEQUENCE</scope>
    <source>
        <strain evidence="3">B650</strain>
    </source>
</reference>
<dbReference type="EMBL" id="HBGY01000093">
    <property type="protein sequence ID" value="CAD9553944.1"/>
    <property type="molecule type" value="Transcribed_RNA"/>
</dbReference>
<feature type="compositionally biased region" description="Low complexity" evidence="1">
    <location>
        <begin position="11"/>
        <end position="44"/>
    </location>
</feature>
<keyword evidence="2" id="KW-1133">Transmembrane helix</keyword>
<dbReference type="AlphaFoldDB" id="A0A7S2JPL7"/>
<evidence type="ECO:0000313" key="3">
    <source>
        <dbReference type="EMBL" id="CAD9553944.1"/>
    </source>
</evidence>
<feature type="region of interest" description="Disordered" evidence="1">
    <location>
        <begin position="1"/>
        <end position="44"/>
    </location>
</feature>
<proteinExistence type="predicted"/>
<accession>A0A7S2JPL7</accession>
<organism evidence="3">
    <name type="scientific">Leptocylindrus danicus</name>
    <dbReference type="NCBI Taxonomy" id="163516"/>
    <lineage>
        <taxon>Eukaryota</taxon>
        <taxon>Sar</taxon>
        <taxon>Stramenopiles</taxon>
        <taxon>Ochrophyta</taxon>
        <taxon>Bacillariophyta</taxon>
        <taxon>Coscinodiscophyceae</taxon>
        <taxon>Chaetocerotophycidae</taxon>
        <taxon>Leptocylindrales</taxon>
        <taxon>Leptocylindraceae</taxon>
        <taxon>Leptocylindrus</taxon>
    </lineage>
</organism>
<name>A0A7S2JPL7_9STRA</name>
<dbReference type="Pfam" id="PF09802">
    <property type="entry name" value="Sec66"/>
    <property type="match status" value="1"/>
</dbReference>
<dbReference type="GO" id="GO:0031204">
    <property type="term" value="P:post-translational protein targeting to membrane, translocation"/>
    <property type="evidence" value="ECO:0007669"/>
    <property type="project" value="InterPro"/>
</dbReference>
<keyword evidence="2" id="KW-0812">Transmembrane</keyword>
<sequence>MAEEATINPDGSTTFESSAGGEESFEQGGFDDANAGDGASGGSAADESGIDPAIYLLIFLVVGALVALYIRKKRNEAEEEDDFFAALDGEKFNLRLPEEAENYRQIKEKCEEAGYEPGTGVPADVQTNPNNPHRILAQALMKRAIADIPLVQHIQKESPAMNKLYSKSMCSVKQWRNYQAAEAMVSAEVDEVRAEADELEPGWSDLIWRQAMQYHGMLKARHESEQAALNRAKEEAMKKKAEAMKKKKEVDDAKAKEVAAEKAAQELLKAEERKKDSDKAFNGGGMKKGFLDAKKKKKAS</sequence>
<dbReference type="GO" id="GO:0031207">
    <property type="term" value="C:Sec62/Sec63 complex"/>
    <property type="evidence" value="ECO:0007669"/>
    <property type="project" value="InterPro"/>
</dbReference>
<protein>
    <submittedName>
        <fullName evidence="3">Uncharacterized protein</fullName>
    </submittedName>
</protein>
<evidence type="ECO:0000256" key="2">
    <source>
        <dbReference type="SAM" id="Phobius"/>
    </source>
</evidence>
<dbReference type="PANTHER" id="PTHR28229:SF1">
    <property type="entry name" value="TRANSLOCATION PROTEIN SEC66"/>
    <property type="match status" value="1"/>
</dbReference>
<gene>
    <name evidence="3" type="ORF">LDAN0321_LOCUS60</name>
</gene>
<feature type="transmembrane region" description="Helical" evidence="2">
    <location>
        <begin position="53"/>
        <end position="70"/>
    </location>
</feature>
<feature type="region of interest" description="Disordered" evidence="1">
    <location>
        <begin position="267"/>
        <end position="300"/>
    </location>
</feature>
<dbReference type="PANTHER" id="PTHR28229">
    <property type="entry name" value="TRANSLOCATION PROTEIN SEC66"/>
    <property type="match status" value="1"/>
</dbReference>